<evidence type="ECO:0000259" key="2">
    <source>
        <dbReference type="Pfam" id="PF02591"/>
    </source>
</evidence>
<reference evidence="4 5" key="1">
    <citation type="submission" date="2018-08" db="EMBL/GenBank/DDBJ databases">
        <title>Whole genome sequence analysis of Dermacoccus abyssi bacteria isolated from Deep Mariana trench Micromonospora spp reveals genes involved in the environmental adaptation and production of secondary metabolites.</title>
        <authorList>
            <person name="Abdel-Mageed W.M."/>
            <person name="Lehri B."/>
            <person name="Nouioui I."/>
            <person name="Goodfellow I."/>
            <person name="Jaspars M."/>
            <person name="Karlyshev A."/>
        </authorList>
    </citation>
    <scope>NUCLEOTIDE SEQUENCE [LARGE SCALE GENOMIC DNA]</scope>
    <source>
        <strain evidence="4 5">MT1.1</strain>
    </source>
</reference>
<name>A0A417Z8U2_9MICO</name>
<gene>
    <name evidence="4" type="ORF">D1832_03345</name>
</gene>
<organism evidence="4 5">
    <name type="scientific">Dermacoccus abyssi</name>
    <dbReference type="NCBI Taxonomy" id="322596"/>
    <lineage>
        <taxon>Bacteria</taxon>
        <taxon>Bacillati</taxon>
        <taxon>Actinomycetota</taxon>
        <taxon>Actinomycetes</taxon>
        <taxon>Micrococcales</taxon>
        <taxon>Dermacoccaceae</taxon>
        <taxon>Dermacoccus</taxon>
    </lineage>
</organism>
<evidence type="ECO:0000313" key="4">
    <source>
        <dbReference type="EMBL" id="RHW47050.1"/>
    </source>
</evidence>
<sequence length="245" mass="27078">MKAELQQQWKLLDLQKLDTRLDQIDHRLANLPQAKELAEAKATADSATEEMVLAQTAVSDVEREISRSEADVEQVRERAARNRKRLDAGQGTAKDLQALQHELDTLARRQSVLEDTELEIMERAEELRERLDGFTKAADAAEVKVKELKDAMAADSKELDAERAQVASKRADMAPTINAELLTEYDRIRARSGVAAAALHGRRCMGCGLELNASDLARIKAASADTVVNCDECGRILVRTAESDV</sequence>
<dbReference type="Pfam" id="PF24481">
    <property type="entry name" value="CT398_CC"/>
    <property type="match status" value="1"/>
</dbReference>
<dbReference type="InterPro" id="IPR003743">
    <property type="entry name" value="Zf-RING_7"/>
</dbReference>
<dbReference type="Gene3D" id="1.10.287.1490">
    <property type="match status" value="1"/>
</dbReference>
<feature type="domain" description="C4-type zinc ribbon" evidence="2">
    <location>
        <begin position="203"/>
        <end position="237"/>
    </location>
</feature>
<dbReference type="EMBL" id="QWLM01000003">
    <property type="protein sequence ID" value="RHW47050.1"/>
    <property type="molecule type" value="Genomic_DNA"/>
</dbReference>
<dbReference type="RefSeq" id="WP_047312092.1">
    <property type="nucleotide sequence ID" value="NZ_CBCRVH010000006.1"/>
</dbReference>
<dbReference type="Pfam" id="PF02591">
    <property type="entry name" value="Zn_ribbon_9"/>
    <property type="match status" value="1"/>
</dbReference>
<protein>
    <submittedName>
        <fullName evidence="4">Uncharacterized protein</fullName>
    </submittedName>
</protein>
<dbReference type="InterPro" id="IPR056003">
    <property type="entry name" value="CT398_CC_hairpin"/>
</dbReference>
<dbReference type="AlphaFoldDB" id="A0A417Z8U2"/>
<accession>A0A417Z8U2</accession>
<evidence type="ECO:0000259" key="3">
    <source>
        <dbReference type="Pfam" id="PF24481"/>
    </source>
</evidence>
<keyword evidence="1" id="KW-0175">Coiled coil</keyword>
<feature type="coiled-coil region" evidence="1">
    <location>
        <begin position="37"/>
        <end position="165"/>
    </location>
</feature>
<evidence type="ECO:0000256" key="1">
    <source>
        <dbReference type="SAM" id="Coils"/>
    </source>
</evidence>
<dbReference type="PANTHER" id="PTHR39082">
    <property type="entry name" value="PHOSPHOLIPASE C-BETA-2-RELATED"/>
    <property type="match status" value="1"/>
</dbReference>
<dbReference type="InterPro" id="IPR052376">
    <property type="entry name" value="Oxidative_Scav/Glycosyltrans"/>
</dbReference>
<evidence type="ECO:0000313" key="5">
    <source>
        <dbReference type="Proteomes" id="UP000285376"/>
    </source>
</evidence>
<comment type="caution">
    <text evidence="4">The sequence shown here is derived from an EMBL/GenBank/DDBJ whole genome shotgun (WGS) entry which is preliminary data.</text>
</comment>
<proteinExistence type="predicted"/>
<dbReference type="PANTHER" id="PTHR39082:SF1">
    <property type="entry name" value="SCAVENGER RECEPTOR CLASS A MEMBER 3"/>
    <property type="match status" value="1"/>
</dbReference>
<dbReference type="Proteomes" id="UP000285376">
    <property type="component" value="Unassembled WGS sequence"/>
</dbReference>
<feature type="domain" description="CT398-like coiled coil hairpin" evidence="3">
    <location>
        <begin position="14"/>
        <end position="193"/>
    </location>
</feature>